<reference evidence="2" key="1">
    <citation type="submission" date="2021-01" db="EMBL/GenBank/DDBJ databases">
        <authorList>
            <person name="Corre E."/>
            <person name="Pelletier E."/>
            <person name="Niang G."/>
            <person name="Scheremetjew M."/>
            <person name="Finn R."/>
            <person name="Kale V."/>
            <person name="Holt S."/>
            <person name="Cochrane G."/>
            <person name="Meng A."/>
            <person name="Brown T."/>
            <person name="Cohen L."/>
        </authorList>
    </citation>
    <scope>NUCLEOTIDE SEQUENCE</scope>
    <source>
        <strain evidence="2">OF101</strain>
    </source>
</reference>
<keyword evidence="1" id="KW-0472">Membrane</keyword>
<proteinExistence type="predicted"/>
<feature type="transmembrane region" description="Helical" evidence="1">
    <location>
        <begin position="126"/>
        <end position="148"/>
    </location>
</feature>
<protein>
    <submittedName>
        <fullName evidence="2">Uncharacterized protein</fullName>
    </submittedName>
</protein>
<evidence type="ECO:0000256" key="1">
    <source>
        <dbReference type="SAM" id="Phobius"/>
    </source>
</evidence>
<keyword evidence="1" id="KW-1133">Transmembrane helix</keyword>
<sequence>MLPLLPAAGALQLQPEGAAHRAVNVTAASHSATKAGALDLLALISGVEAARADELDRAVLGSGLNASASKIIVLPEEPRPSEPAGSVSLRDGGGSHLSHAQPAAWSVGYWESTMSSCRYIFGFPKFAWALLCDVLSLTLVLLCIPLLLTCSRRRPPGAPLFDCSFSGSEQGSLKQQAPWQS</sequence>
<organism evidence="2">
    <name type="scientific">Alexandrium catenella</name>
    <name type="common">Red tide dinoflagellate</name>
    <name type="synonym">Gonyaulax catenella</name>
    <dbReference type="NCBI Taxonomy" id="2925"/>
    <lineage>
        <taxon>Eukaryota</taxon>
        <taxon>Sar</taxon>
        <taxon>Alveolata</taxon>
        <taxon>Dinophyceae</taxon>
        <taxon>Gonyaulacales</taxon>
        <taxon>Pyrocystaceae</taxon>
        <taxon>Alexandrium</taxon>
    </lineage>
</organism>
<name>A0A7S1WKI8_ALECA</name>
<dbReference type="AlphaFoldDB" id="A0A7S1WKI8"/>
<accession>A0A7S1WKI8</accession>
<dbReference type="EMBL" id="HBGE01083951">
    <property type="protein sequence ID" value="CAD9173306.1"/>
    <property type="molecule type" value="Transcribed_RNA"/>
</dbReference>
<gene>
    <name evidence="2" type="ORF">ACAT0790_LOCUS50075</name>
</gene>
<keyword evidence="1" id="KW-0812">Transmembrane</keyword>
<evidence type="ECO:0000313" key="2">
    <source>
        <dbReference type="EMBL" id="CAD9173306.1"/>
    </source>
</evidence>